<dbReference type="AlphaFoldDB" id="A0A8S4B635"/>
<feature type="compositionally biased region" description="Basic residues" evidence="1">
    <location>
        <begin position="116"/>
        <end position="125"/>
    </location>
</feature>
<gene>
    <name evidence="2" type="ORF">MMEN_LOCUS13571</name>
</gene>
<keyword evidence="3" id="KW-1185">Reference proteome</keyword>
<evidence type="ECO:0000256" key="1">
    <source>
        <dbReference type="SAM" id="MobiDB-lite"/>
    </source>
</evidence>
<accession>A0A8S4B635</accession>
<reference evidence="2" key="1">
    <citation type="submission" date="2021-05" db="EMBL/GenBank/DDBJ databases">
        <authorList>
            <person name="Tigano A."/>
        </authorList>
    </citation>
    <scope>NUCLEOTIDE SEQUENCE</scope>
</reference>
<feature type="region of interest" description="Disordered" evidence="1">
    <location>
        <begin position="1"/>
        <end position="81"/>
    </location>
</feature>
<organism evidence="2 3">
    <name type="scientific">Menidia menidia</name>
    <name type="common">Atlantic silverside</name>
    <dbReference type="NCBI Taxonomy" id="238744"/>
    <lineage>
        <taxon>Eukaryota</taxon>
        <taxon>Metazoa</taxon>
        <taxon>Chordata</taxon>
        <taxon>Craniata</taxon>
        <taxon>Vertebrata</taxon>
        <taxon>Euteleostomi</taxon>
        <taxon>Actinopterygii</taxon>
        <taxon>Neopterygii</taxon>
        <taxon>Teleostei</taxon>
        <taxon>Neoteleostei</taxon>
        <taxon>Acanthomorphata</taxon>
        <taxon>Ovalentaria</taxon>
        <taxon>Atherinomorphae</taxon>
        <taxon>Atheriniformes</taxon>
        <taxon>Atherinopsidae</taxon>
        <taxon>Menidiinae</taxon>
        <taxon>Menidia</taxon>
    </lineage>
</organism>
<dbReference type="Proteomes" id="UP000677803">
    <property type="component" value="Unassembled WGS sequence"/>
</dbReference>
<dbReference type="EMBL" id="CAJRST010015557">
    <property type="protein sequence ID" value="CAG5934065.1"/>
    <property type="molecule type" value="Genomic_DNA"/>
</dbReference>
<feature type="region of interest" description="Disordered" evidence="1">
    <location>
        <begin position="98"/>
        <end position="125"/>
    </location>
</feature>
<comment type="caution">
    <text evidence="2">The sequence shown here is derived from an EMBL/GenBank/DDBJ whole genome shotgun (WGS) entry which is preliminary data.</text>
</comment>
<name>A0A8S4B635_9TELE</name>
<evidence type="ECO:0000313" key="2">
    <source>
        <dbReference type="EMBL" id="CAG5934065.1"/>
    </source>
</evidence>
<proteinExistence type="predicted"/>
<evidence type="ECO:0000313" key="3">
    <source>
        <dbReference type="Proteomes" id="UP000677803"/>
    </source>
</evidence>
<protein>
    <submittedName>
        <fullName evidence="2">(Atlantic silverside) hypothetical protein</fullName>
    </submittedName>
</protein>
<sequence length="125" mass="12885">MCGNMASNRPVKGSAGNGGHGFLPPLNKLPPTSSSDDRLSLSGDGGAEIRALAHLLLHHQPPSSSSSSSSPPPPYLPPSLNLTITADRHLQPFYAGASPAVSRGSHLGRAEAAARACRRSRTGSR</sequence>